<proteinExistence type="predicted"/>
<keyword evidence="3" id="KW-1185">Reference proteome</keyword>
<dbReference type="Proteomes" id="UP001153076">
    <property type="component" value="Unassembled WGS sequence"/>
</dbReference>
<reference evidence="2" key="1">
    <citation type="submission" date="2022-04" db="EMBL/GenBank/DDBJ databases">
        <title>Carnegiea gigantea Genome sequencing and assembly v2.</title>
        <authorList>
            <person name="Copetti D."/>
            <person name="Sanderson M.J."/>
            <person name="Burquez A."/>
            <person name="Wojciechowski M.F."/>
        </authorList>
    </citation>
    <scope>NUCLEOTIDE SEQUENCE</scope>
    <source>
        <strain evidence="2">SGP5-SGP5p</strain>
        <tissue evidence="2">Aerial part</tissue>
    </source>
</reference>
<feature type="region of interest" description="Disordered" evidence="1">
    <location>
        <begin position="61"/>
        <end position="89"/>
    </location>
</feature>
<dbReference type="AlphaFoldDB" id="A0A9Q1JWL4"/>
<sequence length="151" mass="17562">MSFHSQLRRAKACRNEATRDTKDDHIIVERNVQNNPICGRIPTQFTTGIASNIELSLQYQRLPNTSNETQQQSRSLEDDEEDDNDLCHGEIRSQHSQIPYIYDISIYTIKMLSCLLDLSGQYKVPRKNKADVKDKVPDHVIRDQWINLVNY</sequence>
<comment type="caution">
    <text evidence="2">The sequence shown here is derived from an EMBL/GenBank/DDBJ whole genome shotgun (WGS) entry which is preliminary data.</text>
</comment>
<name>A0A9Q1JWL4_9CARY</name>
<dbReference type="EMBL" id="JAKOGI010000619">
    <property type="protein sequence ID" value="KAJ8432294.1"/>
    <property type="molecule type" value="Genomic_DNA"/>
</dbReference>
<organism evidence="2 3">
    <name type="scientific">Carnegiea gigantea</name>
    <dbReference type="NCBI Taxonomy" id="171969"/>
    <lineage>
        <taxon>Eukaryota</taxon>
        <taxon>Viridiplantae</taxon>
        <taxon>Streptophyta</taxon>
        <taxon>Embryophyta</taxon>
        <taxon>Tracheophyta</taxon>
        <taxon>Spermatophyta</taxon>
        <taxon>Magnoliopsida</taxon>
        <taxon>eudicotyledons</taxon>
        <taxon>Gunneridae</taxon>
        <taxon>Pentapetalae</taxon>
        <taxon>Caryophyllales</taxon>
        <taxon>Cactineae</taxon>
        <taxon>Cactaceae</taxon>
        <taxon>Cactoideae</taxon>
        <taxon>Echinocereeae</taxon>
        <taxon>Carnegiea</taxon>
    </lineage>
</organism>
<gene>
    <name evidence="2" type="ORF">Cgig2_024299</name>
</gene>
<feature type="compositionally biased region" description="Polar residues" evidence="1">
    <location>
        <begin position="61"/>
        <end position="74"/>
    </location>
</feature>
<evidence type="ECO:0000313" key="3">
    <source>
        <dbReference type="Proteomes" id="UP001153076"/>
    </source>
</evidence>
<protein>
    <submittedName>
        <fullName evidence="2">Uncharacterized protein</fullName>
    </submittedName>
</protein>
<accession>A0A9Q1JWL4</accession>
<evidence type="ECO:0000256" key="1">
    <source>
        <dbReference type="SAM" id="MobiDB-lite"/>
    </source>
</evidence>
<evidence type="ECO:0000313" key="2">
    <source>
        <dbReference type="EMBL" id="KAJ8432294.1"/>
    </source>
</evidence>